<reference evidence="2" key="1">
    <citation type="submission" date="2019-10" db="EMBL/GenBank/DDBJ databases">
        <title>Bird 10,000 Genomes (B10K) Project - Family phase.</title>
        <authorList>
            <person name="Zhang G."/>
        </authorList>
    </citation>
    <scope>NUCLEOTIDE SEQUENCE</scope>
    <source>
        <strain evidence="2">B10K-DU-002-69</strain>
        <tissue evidence="2">Muscle</tissue>
    </source>
</reference>
<gene>
    <name evidence="2" type="primary">Fyb1</name>
    <name evidence="2" type="ORF">TODMEX_R11140</name>
</gene>
<evidence type="ECO:0000313" key="2">
    <source>
        <dbReference type="EMBL" id="NWI67525.1"/>
    </source>
</evidence>
<feature type="compositionally biased region" description="Low complexity" evidence="1">
    <location>
        <begin position="114"/>
        <end position="128"/>
    </location>
</feature>
<proteinExistence type="predicted"/>
<protein>
    <submittedName>
        <fullName evidence="2">FYB1 protein</fullName>
    </submittedName>
</protein>
<feature type="non-terminal residue" evidence="2">
    <location>
        <position position="152"/>
    </location>
</feature>
<dbReference type="EMBL" id="WEIS01059025">
    <property type="protein sequence ID" value="NWI67525.1"/>
    <property type="molecule type" value="Genomic_DNA"/>
</dbReference>
<accession>A0A851DDY4</accession>
<organism evidence="2 3">
    <name type="scientific">Todus mexicanus</name>
    <name type="common">Puerto Rican tody</name>
    <dbReference type="NCBI Taxonomy" id="135184"/>
    <lineage>
        <taxon>Eukaryota</taxon>
        <taxon>Metazoa</taxon>
        <taxon>Chordata</taxon>
        <taxon>Craniata</taxon>
        <taxon>Vertebrata</taxon>
        <taxon>Euteleostomi</taxon>
        <taxon>Archelosauria</taxon>
        <taxon>Archosauria</taxon>
        <taxon>Dinosauria</taxon>
        <taxon>Saurischia</taxon>
        <taxon>Theropoda</taxon>
        <taxon>Coelurosauria</taxon>
        <taxon>Aves</taxon>
        <taxon>Neognathae</taxon>
        <taxon>Neoaves</taxon>
        <taxon>Telluraves</taxon>
        <taxon>Coraciimorphae</taxon>
        <taxon>Coraciiformes</taxon>
        <taxon>Todidae</taxon>
        <taxon>Todus</taxon>
    </lineage>
</organism>
<feature type="non-terminal residue" evidence="2">
    <location>
        <position position="1"/>
    </location>
</feature>
<feature type="region of interest" description="Disordered" evidence="1">
    <location>
        <begin position="1"/>
        <end position="152"/>
    </location>
</feature>
<feature type="compositionally biased region" description="Polar residues" evidence="1">
    <location>
        <begin position="24"/>
        <end position="37"/>
    </location>
</feature>
<comment type="caution">
    <text evidence="2">The sequence shown here is derived from an EMBL/GenBank/DDBJ whole genome shotgun (WGS) entry which is preliminary data.</text>
</comment>
<dbReference type="OrthoDB" id="9396701at2759"/>
<evidence type="ECO:0000313" key="3">
    <source>
        <dbReference type="Proteomes" id="UP000660247"/>
    </source>
</evidence>
<dbReference type="AlphaFoldDB" id="A0A851DDY4"/>
<keyword evidence="3" id="KW-1185">Reference proteome</keyword>
<dbReference type="Proteomes" id="UP000660247">
    <property type="component" value="Unassembled WGS sequence"/>
</dbReference>
<sequence>KVQQNEPNPRFSKPPLAKKLSINPEVSHNEATSSKNVLLQKGPSGPRPNTHSFKAAKEMDESSMSATEAAGSHFSNTALKPIGCQFRSLQGNTKNVKEKTDEKETSTAKNTFLKNTSQEESNSTSSKSCKMNTVLAAGRLSGGPQEKEVEDS</sequence>
<evidence type="ECO:0000256" key="1">
    <source>
        <dbReference type="SAM" id="MobiDB-lite"/>
    </source>
</evidence>
<name>A0A851DDY4_TODME</name>
<feature type="compositionally biased region" description="Basic and acidic residues" evidence="1">
    <location>
        <begin position="95"/>
        <end position="106"/>
    </location>
</feature>